<dbReference type="Gene3D" id="1.10.3720.10">
    <property type="entry name" value="MetI-like"/>
    <property type="match status" value="1"/>
</dbReference>
<comment type="caution">
    <text evidence="9">The sequence shown here is derived from an EMBL/GenBank/DDBJ whole genome shotgun (WGS) entry which is preliminary data.</text>
</comment>
<evidence type="ECO:0000256" key="4">
    <source>
        <dbReference type="ARBA" id="ARBA00022692"/>
    </source>
</evidence>
<evidence type="ECO:0000313" key="9">
    <source>
        <dbReference type="EMBL" id="NBE56345.1"/>
    </source>
</evidence>
<name>A0A964UY30_9ACTN</name>
<proteinExistence type="inferred from homology"/>
<protein>
    <submittedName>
        <fullName evidence="9">ABC transporter permease subunit</fullName>
    </submittedName>
</protein>
<feature type="transmembrane region" description="Helical" evidence="7">
    <location>
        <begin position="260"/>
        <end position="282"/>
    </location>
</feature>
<evidence type="ECO:0000256" key="1">
    <source>
        <dbReference type="ARBA" id="ARBA00004651"/>
    </source>
</evidence>
<evidence type="ECO:0000256" key="7">
    <source>
        <dbReference type="RuleBase" id="RU363032"/>
    </source>
</evidence>
<sequence>MGEHFPAARFAAKRVAGALLVLLVLSVALYALFYLVPGDPARLACGERCSPAQVTQVRERLGLDQPVYAQYLHFLQGLFAGREFGSGSAVQHCGAPCLGLSHQNDEAVTSLILQALPVTVSLALGAMVVWLVLGVGTGLLSALRRGGVTERVLTVLTLAGTGTPVFILGLLLLMVVCAYLRWLPFPSYVPLSQDPEQWAWNMLLPWLTLGLFESAKYARLTRSSTLEVLAEDHIRTFRAYGVSERAVVTRHALRGALPPVVALSAVDLGSMMGGAMLTESLFGLPGLGRLLIESVNRVDLPVVVGVVLVIGAAVVLASALADVLYALADRRVALS</sequence>
<dbReference type="InterPro" id="IPR035906">
    <property type="entry name" value="MetI-like_sf"/>
</dbReference>
<dbReference type="SUPFAM" id="SSF161098">
    <property type="entry name" value="MetI-like"/>
    <property type="match status" value="1"/>
</dbReference>
<keyword evidence="4 7" id="KW-0812">Transmembrane</keyword>
<evidence type="ECO:0000256" key="6">
    <source>
        <dbReference type="ARBA" id="ARBA00023136"/>
    </source>
</evidence>
<keyword evidence="6 7" id="KW-0472">Membrane</keyword>
<dbReference type="GO" id="GO:0055085">
    <property type="term" value="P:transmembrane transport"/>
    <property type="evidence" value="ECO:0007669"/>
    <property type="project" value="InterPro"/>
</dbReference>
<keyword evidence="2 7" id="KW-0813">Transport</keyword>
<keyword evidence="5 7" id="KW-1133">Transmembrane helix</keyword>
<dbReference type="Pfam" id="PF19300">
    <property type="entry name" value="BPD_transp_1_N"/>
    <property type="match status" value="1"/>
</dbReference>
<gene>
    <name evidence="9" type="ORF">GUY60_33925</name>
</gene>
<dbReference type="Proteomes" id="UP000598297">
    <property type="component" value="Unassembled WGS sequence"/>
</dbReference>
<dbReference type="AlphaFoldDB" id="A0A964UY30"/>
<feature type="transmembrane region" description="Helical" evidence="7">
    <location>
        <begin position="15"/>
        <end position="36"/>
    </location>
</feature>
<feature type="transmembrane region" description="Helical" evidence="7">
    <location>
        <begin position="120"/>
        <end position="143"/>
    </location>
</feature>
<feature type="transmembrane region" description="Helical" evidence="7">
    <location>
        <begin position="302"/>
        <end position="328"/>
    </location>
</feature>
<evidence type="ECO:0000256" key="3">
    <source>
        <dbReference type="ARBA" id="ARBA00022475"/>
    </source>
</evidence>
<dbReference type="OrthoDB" id="147639at2"/>
<accession>A0A964UY30</accession>
<keyword evidence="10" id="KW-1185">Reference proteome</keyword>
<dbReference type="EMBL" id="JAAAHS010000469">
    <property type="protein sequence ID" value="NBE56345.1"/>
    <property type="molecule type" value="Genomic_DNA"/>
</dbReference>
<dbReference type="GO" id="GO:0005886">
    <property type="term" value="C:plasma membrane"/>
    <property type="evidence" value="ECO:0007669"/>
    <property type="project" value="UniProtKB-SubCell"/>
</dbReference>
<dbReference type="Pfam" id="PF00528">
    <property type="entry name" value="BPD_transp_1"/>
    <property type="match status" value="1"/>
</dbReference>
<comment type="similarity">
    <text evidence="7">Belongs to the binding-protein-dependent transport system permease family.</text>
</comment>
<dbReference type="PROSITE" id="PS50928">
    <property type="entry name" value="ABC_TM1"/>
    <property type="match status" value="1"/>
</dbReference>
<evidence type="ECO:0000256" key="2">
    <source>
        <dbReference type="ARBA" id="ARBA00022448"/>
    </source>
</evidence>
<dbReference type="InterPro" id="IPR000515">
    <property type="entry name" value="MetI-like"/>
</dbReference>
<feature type="domain" description="ABC transmembrane type-1" evidence="8">
    <location>
        <begin position="116"/>
        <end position="325"/>
    </location>
</feature>
<keyword evidence="3" id="KW-1003">Cell membrane</keyword>
<organism evidence="9 10">
    <name type="scientific">Streptomyces boluensis</name>
    <dbReference type="NCBI Taxonomy" id="1775135"/>
    <lineage>
        <taxon>Bacteria</taxon>
        <taxon>Bacillati</taxon>
        <taxon>Actinomycetota</taxon>
        <taxon>Actinomycetes</taxon>
        <taxon>Kitasatosporales</taxon>
        <taxon>Streptomycetaceae</taxon>
        <taxon>Streptomyces</taxon>
    </lineage>
</organism>
<dbReference type="PANTHER" id="PTHR43163">
    <property type="entry name" value="DIPEPTIDE TRANSPORT SYSTEM PERMEASE PROTEIN DPPB-RELATED"/>
    <property type="match status" value="1"/>
</dbReference>
<evidence type="ECO:0000256" key="5">
    <source>
        <dbReference type="ARBA" id="ARBA00022989"/>
    </source>
</evidence>
<dbReference type="PANTHER" id="PTHR43163:SF6">
    <property type="entry name" value="DIPEPTIDE TRANSPORT SYSTEM PERMEASE PROTEIN DPPB-RELATED"/>
    <property type="match status" value="1"/>
</dbReference>
<dbReference type="RefSeq" id="WP_161704932.1">
    <property type="nucleotide sequence ID" value="NZ_JAAAHS010000469.1"/>
</dbReference>
<evidence type="ECO:0000259" key="8">
    <source>
        <dbReference type="PROSITE" id="PS50928"/>
    </source>
</evidence>
<comment type="subcellular location">
    <subcellularLocation>
        <location evidence="1 7">Cell membrane</location>
        <topology evidence="1 7">Multi-pass membrane protein</topology>
    </subcellularLocation>
</comment>
<dbReference type="InterPro" id="IPR045621">
    <property type="entry name" value="BPD_transp_1_N"/>
</dbReference>
<feature type="transmembrane region" description="Helical" evidence="7">
    <location>
        <begin position="155"/>
        <end position="182"/>
    </location>
</feature>
<evidence type="ECO:0000313" key="10">
    <source>
        <dbReference type="Proteomes" id="UP000598297"/>
    </source>
</evidence>
<reference evidence="9" key="1">
    <citation type="submission" date="2020-01" db="EMBL/GenBank/DDBJ databases">
        <title>Whole-genome analyses of novel actinobacteria.</title>
        <authorList>
            <person name="Sahin N."/>
        </authorList>
    </citation>
    <scope>NUCLEOTIDE SEQUENCE</scope>
    <source>
        <strain evidence="9">YC537</strain>
    </source>
</reference>
<dbReference type="CDD" id="cd06261">
    <property type="entry name" value="TM_PBP2"/>
    <property type="match status" value="1"/>
</dbReference>